<organism evidence="1 2">
    <name type="scientific">Portunus trituberculatus</name>
    <name type="common">Swimming crab</name>
    <name type="synonym">Neptunus trituberculatus</name>
    <dbReference type="NCBI Taxonomy" id="210409"/>
    <lineage>
        <taxon>Eukaryota</taxon>
        <taxon>Metazoa</taxon>
        <taxon>Ecdysozoa</taxon>
        <taxon>Arthropoda</taxon>
        <taxon>Crustacea</taxon>
        <taxon>Multicrustacea</taxon>
        <taxon>Malacostraca</taxon>
        <taxon>Eumalacostraca</taxon>
        <taxon>Eucarida</taxon>
        <taxon>Decapoda</taxon>
        <taxon>Pleocyemata</taxon>
        <taxon>Brachyura</taxon>
        <taxon>Eubrachyura</taxon>
        <taxon>Portunoidea</taxon>
        <taxon>Portunidae</taxon>
        <taxon>Portuninae</taxon>
        <taxon>Portunus</taxon>
    </lineage>
</organism>
<evidence type="ECO:0000313" key="1">
    <source>
        <dbReference type="EMBL" id="MPC60203.1"/>
    </source>
</evidence>
<keyword evidence="2" id="KW-1185">Reference proteome</keyword>
<reference evidence="1 2" key="1">
    <citation type="submission" date="2019-05" db="EMBL/GenBank/DDBJ databases">
        <title>Another draft genome of Portunus trituberculatus and its Hox gene families provides insights of decapod evolution.</title>
        <authorList>
            <person name="Jeong J.-H."/>
            <person name="Song I."/>
            <person name="Kim S."/>
            <person name="Choi T."/>
            <person name="Kim D."/>
            <person name="Ryu S."/>
            <person name="Kim W."/>
        </authorList>
    </citation>
    <scope>NUCLEOTIDE SEQUENCE [LARGE SCALE GENOMIC DNA]</scope>
    <source>
        <tissue evidence="1">Muscle</tissue>
    </source>
</reference>
<dbReference type="AlphaFoldDB" id="A0A5B7GRG3"/>
<dbReference type="EMBL" id="VSRR010017286">
    <property type="protein sequence ID" value="MPC60203.1"/>
    <property type="molecule type" value="Genomic_DNA"/>
</dbReference>
<accession>A0A5B7GRG3</accession>
<sequence length="104" mass="11793">MTNPTYCWLRKLSTWESTFGLLIWKLFPKQTKMENLLSSTSFHGFMTPDHNHVVNTTGFLHSPGSRDSVAYAELTVSPLLSIVQLNARQLHLDQLDSQQSCGLQ</sequence>
<dbReference type="Proteomes" id="UP000324222">
    <property type="component" value="Unassembled WGS sequence"/>
</dbReference>
<name>A0A5B7GRG3_PORTR</name>
<comment type="caution">
    <text evidence="1">The sequence shown here is derived from an EMBL/GenBank/DDBJ whole genome shotgun (WGS) entry which is preliminary data.</text>
</comment>
<evidence type="ECO:0000313" key="2">
    <source>
        <dbReference type="Proteomes" id="UP000324222"/>
    </source>
</evidence>
<protein>
    <submittedName>
        <fullName evidence="1">Uncharacterized protein</fullName>
    </submittedName>
</protein>
<gene>
    <name evidence="1" type="ORF">E2C01_054242</name>
</gene>
<proteinExistence type="predicted"/>